<gene>
    <name evidence="8" type="ORF">AB4566_05840</name>
</gene>
<dbReference type="InterPro" id="IPR027417">
    <property type="entry name" value="P-loop_NTPase"/>
</dbReference>
<dbReference type="Proteomes" id="UP001570417">
    <property type="component" value="Unassembled WGS sequence"/>
</dbReference>
<keyword evidence="4 5" id="KW-0472">Membrane</keyword>
<dbReference type="Pfam" id="PF00664">
    <property type="entry name" value="ABC_membrane"/>
    <property type="match status" value="1"/>
</dbReference>
<evidence type="ECO:0000259" key="6">
    <source>
        <dbReference type="PROSITE" id="PS50893"/>
    </source>
</evidence>
<proteinExistence type="predicted"/>
<evidence type="ECO:0000313" key="9">
    <source>
        <dbReference type="Proteomes" id="UP001570417"/>
    </source>
</evidence>
<evidence type="ECO:0000256" key="3">
    <source>
        <dbReference type="ARBA" id="ARBA00022989"/>
    </source>
</evidence>
<evidence type="ECO:0000313" key="8">
    <source>
        <dbReference type="EMBL" id="MFA0567788.1"/>
    </source>
</evidence>
<dbReference type="PROSITE" id="PS50929">
    <property type="entry name" value="ABC_TM1F"/>
    <property type="match status" value="1"/>
</dbReference>
<dbReference type="PROSITE" id="PS50893">
    <property type="entry name" value="ABC_TRANSPORTER_2"/>
    <property type="match status" value="1"/>
</dbReference>
<evidence type="ECO:0000256" key="4">
    <source>
        <dbReference type="ARBA" id="ARBA00023136"/>
    </source>
</evidence>
<organism evidence="8 9">
    <name type="scientific">Vibrio gallaecicus</name>
    <dbReference type="NCBI Taxonomy" id="552386"/>
    <lineage>
        <taxon>Bacteria</taxon>
        <taxon>Pseudomonadati</taxon>
        <taxon>Pseudomonadota</taxon>
        <taxon>Gammaproteobacteria</taxon>
        <taxon>Vibrionales</taxon>
        <taxon>Vibrionaceae</taxon>
        <taxon>Vibrio</taxon>
    </lineage>
</organism>
<dbReference type="SUPFAM" id="SSF52540">
    <property type="entry name" value="P-loop containing nucleoside triphosphate hydrolases"/>
    <property type="match status" value="1"/>
</dbReference>
<evidence type="ECO:0000256" key="2">
    <source>
        <dbReference type="ARBA" id="ARBA00022692"/>
    </source>
</evidence>
<dbReference type="PANTHER" id="PTHR43394:SF1">
    <property type="entry name" value="ATP-BINDING CASSETTE SUB-FAMILY B MEMBER 10, MITOCHONDRIAL"/>
    <property type="match status" value="1"/>
</dbReference>
<keyword evidence="3 5" id="KW-1133">Transmembrane helix</keyword>
<evidence type="ECO:0000259" key="7">
    <source>
        <dbReference type="PROSITE" id="PS50929"/>
    </source>
</evidence>
<keyword evidence="9" id="KW-1185">Reference proteome</keyword>
<feature type="transmembrane region" description="Helical" evidence="5">
    <location>
        <begin position="12"/>
        <end position="34"/>
    </location>
</feature>
<accession>A0ABV4N8V5</accession>
<evidence type="ECO:0000256" key="5">
    <source>
        <dbReference type="SAM" id="Phobius"/>
    </source>
</evidence>
<feature type="domain" description="ABC transmembrane type-1" evidence="7">
    <location>
        <begin position="19"/>
        <end position="294"/>
    </location>
</feature>
<dbReference type="EMBL" id="JBFRUW010000016">
    <property type="protein sequence ID" value="MFA0567788.1"/>
    <property type="molecule type" value="Genomic_DNA"/>
</dbReference>
<dbReference type="SUPFAM" id="SSF90123">
    <property type="entry name" value="ABC transporter transmembrane region"/>
    <property type="match status" value="1"/>
</dbReference>
<feature type="transmembrane region" description="Helical" evidence="5">
    <location>
        <begin position="127"/>
        <end position="147"/>
    </location>
</feature>
<name>A0ABV4N8V5_9VIBR</name>
<dbReference type="RefSeq" id="WP_372265299.1">
    <property type="nucleotide sequence ID" value="NZ_JBFRUW010000016.1"/>
</dbReference>
<keyword evidence="2 5" id="KW-0812">Transmembrane</keyword>
<dbReference type="InterPro" id="IPR039421">
    <property type="entry name" value="Type_1_exporter"/>
</dbReference>
<dbReference type="Gene3D" id="1.20.1560.10">
    <property type="entry name" value="ABC transporter type 1, transmembrane domain"/>
    <property type="match status" value="1"/>
</dbReference>
<comment type="subcellular location">
    <subcellularLocation>
        <location evidence="1">Cell membrane</location>
        <topology evidence="1">Multi-pass membrane protein</topology>
    </subcellularLocation>
</comment>
<dbReference type="PANTHER" id="PTHR43394">
    <property type="entry name" value="ATP-DEPENDENT PERMEASE MDL1, MITOCHONDRIAL"/>
    <property type="match status" value="1"/>
</dbReference>
<dbReference type="Gene3D" id="3.40.50.300">
    <property type="entry name" value="P-loop containing nucleotide triphosphate hydrolases"/>
    <property type="match status" value="1"/>
</dbReference>
<reference evidence="8 9" key="1">
    <citation type="journal article" date="2024" name="ISME J.">
        <title>Tailless and filamentous prophages are predominant in marine Vibrio.</title>
        <authorList>
            <person name="Steensen K."/>
            <person name="Seneca J."/>
            <person name="Bartlau N."/>
            <person name="Yu X.A."/>
            <person name="Hussain F.A."/>
            <person name="Polz M.F."/>
        </authorList>
    </citation>
    <scope>NUCLEOTIDE SEQUENCE [LARGE SCALE GENOMIC DNA]</scope>
    <source>
        <strain evidence="8 9">10N.222.51.A1</strain>
    </source>
</reference>
<protein>
    <submittedName>
        <fullName evidence="8">ABC transporter transmembrane domain-containing protein</fullName>
    </submittedName>
</protein>
<dbReference type="InterPro" id="IPR011527">
    <property type="entry name" value="ABC1_TM_dom"/>
</dbReference>
<comment type="caution">
    <text evidence="8">The sequence shown here is derived from an EMBL/GenBank/DDBJ whole genome shotgun (WGS) entry which is preliminary data.</text>
</comment>
<dbReference type="InterPro" id="IPR003439">
    <property type="entry name" value="ABC_transporter-like_ATP-bd"/>
</dbReference>
<sequence>MPASSMKNKEVVGKVLLPSLLINLLSLAVPLSVLQIYDRILPNQSYGTATLLLAGATLAVAMEALIRFVRTWLLSAAASNTEKATYQSLVERVTTTSSVHLRHIGVGRVAEGLGSVSKVKDWYSGGVIAGFIDLPFALIFLGLVAYIGGELVAIPLAVWLITLGIVWLSSIRVKSLSEEASQNEQERKAFLILLSQTIQGIKRQAVESRIFNQFKSLNIVRSQSKAREEEQNAFAQECIQLAALATSVLLVITGSLWVLDGQLTTGGLAACSILSGRAVAPLSALVGVRIKLNSIHSANRAIEKLSDLSVSDSSNYQESVSEQSVSEHSYSDQSQAPIAGLETLDDFEVLEIKQATVARYSELAHADVKLSRGELVLLESEERHTNSHLLSSIAGIDELKSGECFINGTAVTSASVTSIAAFCGVKGQLVSGTILDNLCGFDPERTKNANDYAKRLGLTKEITRLPDGLETQIGHTSASLLSMGNVKMLNIATQLASAKPIIMLERPDSSLDLDALGNLAKVLEEEMSVGRSILMVSYHPKLRELADRIITVESRAIPEESESNQEAVA</sequence>
<feature type="transmembrane region" description="Helical" evidence="5">
    <location>
        <begin position="153"/>
        <end position="171"/>
    </location>
</feature>
<feature type="transmembrane region" description="Helical" evidence="5">
    <location>
        <begin position="46"/>
        <end position="66"/>
    </location>
</feature>
<dbReference type="InterPro" id="IPR036640">
    <property type="entry name" value="ABC1_TM_sf"/>
</dbReference>
<evidence type="ECO:0000256" key="1">
    <source>
        <dbReference type="ARBA" id="ARBA00004651"/>
    </source>
</evidence>
<feature type="domain" description="ABC transporter" evidence="6">
    <location>
        <begin position="347"/>
        <end position="569"/>
    </location>
</feature>